<reference evidence="2" key="1">
    <citation type="submission" date="2016-03" db="EMBL/GenBank/DDBJ databases">
        <authorList>
            <person name="Devillers Hugo."/>
        </authorList>
    </citation>
    <scope>NUCLEOTIDE SEQUENCE [LARGE SCALE GENOMIC DNA]</scope>
</reference>
<accession>A0A1G4K6X5</accession>
<evidence type="ECO:0000313" key="2">
    <source>
        <dbReference type="Proteomes" id="UP000189911"/>
    </source>
</evidence>
<organism evidence="1 2">
    <name type="scientific">Lachancea nothofagi CBS 11611</name>
    <dbReference type="NCBI Taxonomy" id="1266666"/>
    <lineage>
        <taxon>Eukaryota</taxon>
        <taxon>Fungi</taxon>
        <taxon>Dikarya</taxon>
        <taxon>Ascomycota</taxon>
        <taxon>Saccharomycotina</taxon>
        <taxon>Saccharomycetes</taxon>
        <taxon>Saccharomycetales</taxon>
        <taxon>Saccharomycetaceae</taxon>
        <taxon>Lachancea</taxon>
    </lineage>
</organism>
<gene>
    <name evidence="1" type="ORF">LANO_0F02806G</name>
</gene>
<proteinExistence type="predicted"/>
<protein>
    <submittedName>
        <fullName evidence="1">LANO_0F02806g1_1</fullName>
    </submittedName>
</protein>
<dbReference type="EMBL" id="LT598452">
    <property type="protein sequence ID" value="SCU99627.1"/>
    <property type="molecule type" value="Genomic_DNA"/>
</dbReference>
<evidence type="ECO:0000313" key="1">
    <source>
        <dbReference type="EMBL" id="SCU99627.1"/>
    </source>
</evidence>
<sequence>MHRAIQRQQLGASKHLLCRYISVKRSPPRSLLQRQAKRRGDIDPSASSQLVVTSLKDIFSIFQPASQTQEDDEMESSLHTEKVIQRIETGELRRLYLQKFSARQVSESDGSPDLLDNLSIPGPSLIQNFPRLSQEDRELIDVAVNSIPPSIDWRQIPLIQKQVLFYIGYGSYGPRESVVFMGSKPQDFTWRHPAKSLGPGQKAHKLPKEQIINVWTCTPERRTHFDSMKKGLDPGTRAIALIGIMVAIWATFREYQQRSKDENMTQVAQFVDREVADLPDVATGPRPLEDQVSKAVEKSSRRKWYQLWR</sequence>
<keyword evidence="2" id="KW-1185">Reference proteome</keyword>
<dbReference type="OrthoDB" id="4069787at2759"/>
<dbReference type="Proteomes" id="UP000189911">
    <property type="component" value="Chromosome F"/>
</dbReference>
<name>A0A1G4K6X5_9SACH</name>
<dbReference type="AlphaFoldDB" id="A0A1G4K6X5"/>